<dbReference type="AlphaFoldDB" id="A0A0V1N513"/>
<accession>A0A0V1N513</accession>
<protein>
    <submittedName>
        <fullName evidence="1">Uncharacterized protein</fullName>
    </submittedName>
</protein>
<evidence type="ECO:0000313" key="2">
    <source>
        <dbReference type="Proteomes" id="UP000054843"/>
    </source>
</evidence>
<organism evidence="1 2">
    <name type="scientific">Trichinella papuae</name>
    <dbReference type="NCBI Taxonomy" id="268474"/>
    <lineage>
        <taxon>Eukaryota</taxon>
        <taxon>Metazoa</taxon>
        <taxon>Ecdysozoa</taxon>
        <taxon>Nematoda</taxon>
        <taxon>Enoplea</taxon>
        <taxon>Dorylaimia</taxon>
        <taxon>Trichinellida</taxon>
        <taxon>Trichinellidae</taxon>
        <taxon>Trichinella</taxon>
    </lineage>
</organism>
<gene>
    <name evidence="1" type="ORF">T10_223</name>
</gene>
<sequence length="105" mass="11802">MNLVDKNASENGANRKRDVWLCDIENAIAYGKNVSGLQWSVKKQLGKSNGLYVREFYAAFTARRGDAAFQRPWQSLQSHLEDQRKVASSVLIDSSSLLILRKCVA</sequence>
<keyword evidence="2" id="KW-1185">Reference proteome</keyword>
<dbReference type="OrthoDB" id="5932307at2759"/>
<reference evidence="1 2" key="1">
    <citation type="submission" date="2015-01" db="EMBL/GenBank/DDBJ databases">
        <title>Evolution of Trichinella species and genotypes.</title>
        <authorList>
            <person name="Korhonen P.K."/>
            <person name="Edoardo P."/>
            <person name="Giuseppe L.R."/>
            <person name="Gasser R.B."/>
        </authorList>
    </citation>
    <scope>NUCLEOTIDE SEQUENCE [LARGE SCALE GENOMIC DNA]</scope>
    <source>
        <strain evidence="1">ISS1980</strain>
    </source>
</reference>
<comment type="caution">
    <text evidence="1">The sequence shown here is derived from an EMBL/GenBank/DDBJ whole genome shotgun (WGS) entry which is preliminary data.</text>
</comment>
<dbReference type="EMBL" id="JYDO01000008">
    <property type="protein sequence ID" value="KRZ78991.1"/>
    <property type="molecule type" value="Genomic_DNA"/>
</dbReference>
<proteinExistence type="predicted"/>
<dbReference type="Proteomes" id="UP000054843">
    <property type="component" value="Unassembled WGS sequence"/>
</dbReference>
<name>A0A0V1N513_9BILA</name>
<evidence type="ECO:0000313" key="1">
    <source>
        <dbReference type="EMBL" id="KRZ78991.1"/>
    </source>
</evidence>